<feature type="region of interest" description="Disordered" evidence="5">
    <location>
        <begin position="351"/>
        <end position="372"/>
    </location>
</feature>
<reference evidence="7 8" key="1">
    <citation type="journal article" date="2024" name="Nat. Commun.">
        <title>Phylogenomics reveals the evolutionary origins of lichenization in chlorophyte algae.</title>
        <authorList>
            <person name="Puginier C."/>
            <person name="Libourel C."/>
            <person name="Otte J."/>
            <person name="Skaloud P."/>
            <person name="Haon M."/>
            <person name="Grisel S."/>
            <person name="Petersen M."/>
            <person name="Berrin J.G."/>
            <person name="Delaux P.M."/>
            <person name="Dal Grande F."/>
            <person name="Keller J."/>
        </authorList>
    </citation>
    <scope>NUCLEOTIDE SEQUENCE [LARGE SCALE GENOMIC DNA]</scope>
    <source>
        <strain evidence="7 8">SAG 2036</strain>
    </source>
</reference>
<feature type="compositionally biased region" description="Basic and acidic residues" evidence="5">
    <location>
        <begin position="79"/>
        <end position="90"/>
    </location>
</feature>
<dbReference type="GO" id="GO:0003953">
    <property type="term" value="F:NAD+ nucleosidase activity"/>
    <property type="evidence" value="ECO:0007669"/>
    <property type="project" value="InterPro"/>
</dbReference>
<dbReference type="Pfam" id="PF00536">
    <property type="entry name" value="SAM_1"/>
    <property type="match status" value="1"/>
</dbReference>
<proteinExistence type="predicted"/>
<feature type="compositionally biased region" description="Pro residues" evidence="5">
    <location>
        <begin position="133"/>
        <end position="144"/>
    </location>
</feature>
<feature type="compositionally biased region" description="Polar residues" evidence="5">
    <location>
        <begin position="633"/>
        <end position="643"/>
    </location>
</feature>
<dbReference type="GO" id="GO:0048678">
    <property type="term" value="P:response to axon injury"/>
    <property type="evidence" value="ECO:0007669"/>
    <property type="project" value="InterPro"/>
</dbReference>
<feature type="compositionally biased region" description="Low complexity" evidence="5">
    <location>
        <begin position="145"/>
        <end position="159"/>
    </location>
</feature>
<accession>A0AAW1P8F0</accession>
<dbReference type="SUPFAM" id="SSF47769">
    <property type="entry name" value="SAM/Pointed domain"/>
    <property type="match status" value="1"/>
</dbReference>
<keyword evidence="2" id="KW-0963">Cytoplasm</keyword>
<gene>
    <name evidence="7" type="ORF">WJX73_000213</name>
</gene>
<dbReference type="GO" id="GO:0005737">
    <property type="term" value="C:cytoplasm"/>
    <property type="evidence" value="ECO:0007669"/>
    <property type="project" value="UniProtKB-SubCell"/>
</dbReference>
<evidence type="ECO:0000313" key="8">
    <source>
        <dbReference type="Proteomes" id="UP001465755"/>
    </source>
</evidence>
<evidence type="ECO:0000313" key="7">
    <source>
        <dbReference type="EMBL" id="KAK9804059.1"/>
    </source>
</evidence>
<feature type="region of interest" description="Disordered" evidence="5">
    <location>
        <begin position="475"/>
        <end position="531"/>
    </location>
</feature>
<feature type="compositionally biased region" description="Basic and acidic residues" evidence="5">
    <location>
        <begin position="622"/>
        <end position="632"/>
    </location>
</feature>
<dbReference type="InterPro" id="IPR001660">
    <property type="entry name" value="SAM"/>
</dbReference>
<sequence length="835" mass="93152">MDSVRSEYEDDFESISSTEEVHEEGTGVEAQTYRRRTRRSTTQDAEVRQAPENIPPTEHQRQDTASSAAEASVLGHNDLPGRDTERRESPADGGNSEQVSSMLPPFRSWPPDDHQAEPHTPRTEPASTSSPPHQHPQPPEPSSPSSPSSSPHYSFPTFSQMAREGQMPRPQSAAPLPSSPDWPTHDAAQRPHSASPMKRARQQGFTASLEGSPRLTHRSQQQQLGLPVTATSQEVSQARLEATVRQQIEVPLEDWTASEVSTWLEFLGLGRYKRVFRAHYIDGTTLINLSEKELKRDLEMEALGHRHLLQRSIEEISRAGDANRMVQASLDEVRHLNRELISLQLKHGWSRRGSEAGLPSSPSHRGAPLAGTQPWCPSKHHIVTHLERAPGNVLEETTFQPEISRMSNFLASQSHIDFAERQRADMQHRKQLHKELNHTVRVRERCGTPDAEAQSLQKAVDFLREYLTQQGVHSLGSLTQSPTHDRQPTEAAQSPTSSAHDAHSEHQDFSPRPGDSAAQPHMIDMSSPMYQGGRIRRTGSLRGALSRTAVDQGGMLGMDAALDECVGSHGSELGLSERQIAAVARSRGPAKVHKLAGALRAQQFLQRYQEDMQLRPARLRRKTSEWHRRESDSIAQASKTASLQRTAERAQEDTACVRGHLLACGWPQPDLQGDMSAASPRVSLLVQRARALQKNQSSTSEPASEEDDLDALQHRKLNGVEPLPPYSLDSAPSPLLRGDESPLQQTLQLLSGCTVMELDKLEVAAPNRKCLVLYRLLAAQRCVERMQADVEARDRRHEEALKATLPRPSRVLTEPERLDFVKRMDAELVRRKQHK</sequence>
<dbReference type="InterPro" id="IPR013761">
    <property type="entry name" value="SAM/pointed_sf"/>
</dbReference>
<comment type="caution">
    <text evidence="7">The sequence shown here is derived from an EMBL/GenBank/DDBJ whole genome shotgun (WGS) entry which is preliminary data.</text>
</comment>
<name>A0AAW1P8F0_9CHLO</name>
<dbReference type="PANTHER" id="PTHR22998:SF1">
    <property type="entry name" value="NAD(+) HYDROLASE SARM1"/>
    <property type="match status" value="1"/>
</dbReference>
<feature type="compositionally biased region" description="Polar residues" evidence="5">
    <location>
        <begin position="490"/>
        <end position="499"/>
    </location>
</feature>
<keyword evidence="3" id="KW-0677">Repeat</keyword>
<dbReference type="AlphaFoldDB" id="A0AAW1P8F0"/>
<feature type="compositionally biased region" description="Basic and acidic residues" evidence="5">
    <location>
        <begin position="500"/>
        <end position="509"/>
    </location>
</feature>
<dbReference type="PANTHER" id="PTHR22998">
    <property type="entry name" value="SARM1"/>
    <property type="match status" value="1"/>
</dbReference>
<dbReference type="GO" id="GO:0035591">
    <property type="term" value="F:signaling adaptor activity"/>
    <property type="evidence" value="ECO:0007669"/>
    <property type="project" value="InterPro"/>
</dbReference>
<evidence type="ECO:0000256" key="3">
    <source>
        <dbReference type="ARBA" id="ARBA00022737"/>
    </source>
</evidence>
<organism evidence="7 8">
    <name type="scientific">Symbiochloris irregularis</name>
    <dbReference type="NCBI Taxonomy" id="706552"/>
    <lineage>
        <taxon>Eukaryota</taxon>
        <taxon>Viridiplantae</taxon>
        <taxon>Chlorophyta</taxon>
        <taxon>core chlorophytes</taxon>
        <taxon>Trebouxiophyceae</taxon>
        <taxon>Trebouxiales</taxon>
        <taxon>Trebouxiaceae</taxon>
        <taxon>Symbiochloris</taxon>
    </lineage>
</organism>
<feature type="region of interest" description="Disordered" evidence="5">
    <location>
        <begin position="620"/>
        <end position="643"/>
    </location>
</feature>
<dbReference type="Proteomes" id="UP001465755">
    <property type="component" value="Unassembled WGS sequence"/>
</dbReference>
<feature type="region of interest" description="Disordered" evidence="5">
    <location>
        <begin position="719"/>
        <end position="739"/>
    </location>
</feature>
<dbReference type="EMBL" id="JALJOQ010000053">
    <property type="protein sequence ID" value="KAK9804059.1"/>
    <property type="molecule type" value="Genomic_DNA"/>
</dbReference>
<dbReference type="SMART" id="SM00454">
    <property type="entry name" value="SAM"/>
    <property type="match status" value="1"/>
</dbReference>
<feature type="domain" description="SAM" evidence="6">
    <location>
        <begin position="255"/>
        <end position="319"/>
    </location>
</feature>
<evidence type="ECO:0000259" key="6">
    <source>
        <dbReference type="PROSITE" id="PS50105"/>
    </source>
</evidence>
<dbReference type="Gene3D" id="1.10.150.50">
    <property type="entry name" value="Transcription Factor, Ets-1"/>
    <property type="match status" value="1"/>
</dbReference>
<keyword evidence="8" id="KW-1185">Reference proteome</keyword>
<protein>
    <recommendedName>
        <fullName evidence="6">SAM domain-containing protein</fullName>
    </recommendedName>
</protein>
<dbReference type="PROSITE" id="PS50105">
    <property type="entry name" value="SAM_DOMAIN"/>
    <property type="match status" value="1"/>
</dbReference>
<comment type="subcellular location">
    <subcellularLocation>
        <location evidence="1">Cytoplasm</location>
    </subcellularLocation>
</comment>
<evidence type="ECO:0000256" key="4">
    <source>
        <dbReference type="ARBA" id="ARBA00022801"/>
    </source>
</evidence>
<feature type="compositionally biased region" description="Basic and acidic residues" evidence="5">
    <location>
        <begin position="110"/>
        <end position="122"/>
    </location>
</feature>
<evidence type="ECO:0000256" key="5">
    <source>
        <dbReference type="SAM" id="MobiDB-lite"/>
    </source>
</evidence>
<dbReference type="InterPro" id="IPR039184">
    <property type="entry name" value="SARM1"/>
</dbReference>
<keyword evidence="4" id="KW-0378">Hydrolase</keyword>
<feature type="region of interest" description="Disordered" evidence="5">
    <location>
        <begin position="1"/>
        <end position="225"/>
    </location>
</feature>
<evidence type="ECO:0000256" key="1">
    <source>
        <dbReference type="ARBA" id="ARBA00004496"/>
    </source>
</evidence>
<dbReference type="GO" id="GO:0034128">
    <property type="term" value="P:negative regulation of MyD88-independent toll-like receptor signaling pathway"/>
    <property type="evidence" value="ECO:0007669"/>
    <property type="project" value="InterPro"/>
</dbReference>
<evidence type="ECO:0000256" key="2">
    <source>
        <dbReference type="ARBA" id="ARBA00022490"/>
    </source>
</evidence>